<evidence type="ECO:0000256" key="13">
    <source>
        <dbReference type="ARBA" id="ARBA00030781"/>
    </source>
</evidence>
<sequence length="243" mass="27068">MQLHILYFAGIADQIGVRSHTVDLCEGSTVGQLIQKLKEMHPEASDLIQSSVVAVNQEYAEADQILQKSDEIALIPPVSGGESTMFWITEKPLSADKLIQMVSNPYAGAVLTFSGTVREFTKGQRTLSLEYEAYAPMAVKKMEEIGEEIRERWPDIRIAMAHRIGKLDIQEISVIAAVASPHRPEAFAAGEYAIRRLKEIVPIWKKEIWEDGSEWQGAQTGPWNPRAKPSSFRSSDKSSDSIL</sequence>
<dbReference type="SUPFAM" id="SSF54285">
    <property type="entry name" value="MoaD/ThiS"/>
    <property type="match status" value="1"/>
</dbReference>
<keyword evidence="6" id="KW-0547">Nucleotide-binding</keyword>
<comment type="function">
    <text evidence="16">Involved in sulfur transfer in the conversion of molybdopterin precursor Z to molybdopterin.</text>
</comment>
<evidence type="ECO:0000256" key="22">
    <source>
        <dbReference type="ARBA" id="ARBA00078992"/>
    </source>
</evidence>
<evidence type="ECO:0000256" key="3">
    <source>
        <dbReference type="ARBA" id="ARBA00011950"/>
    </source>
</evidence>
<dbReference type="CDD" id="cd00754">
    <property type="entry name" value="Ubl_MoaD"/>
    <property type="match status" value="1"/>
</dbReference>
<comment type="similarity">
    <text evidence="2">Belongs to the MoaE family.</text>
</comment>
<evidence type="ECO:0000256" key="5">
    <source>
        <dbReference type="ARBA" id="ARBA00022679"/>
    </source>
</evidence>
<dbReference type="CDD" id="cd00756">
    <property type="entry name" value="MoaE"/>
    <property type="match status" value="1"/>
</dbReference>
<dbReference type="GO" id="GO:0030366">
    <property type="term" value="F:molybdopterin synthase activity"/>
    <property type="evidence" value="ECO:0007669"/>
    <property type="project" value="UniProtKB-EC"/>
</dbReference>
<dbReference type="KEGG" id="kpul:GXN76_13870"/>
<evidence type="ECO:0000256" key="15">
    <source>
        <dbReference type="ARBA" id="ARBA00049878"/>
    </source>
</evidence>
<dbReference type="InterPro" id="IPR016155">
    <property type="entry name" value="Mopterin_synth/thiamin_S_b"/>
</dbReference>
<dbReference type="Pfam" id="PF02597">
    <property type="entry name" value="ThiS"/>
    <property type="match status" value="1"/>
</dbReference>
<comment type="pathway">
    <text evidence="1">Cofactor biosynthesis; molybdopterin biosynthesis.</text>
</comment>
<comment type="similarity">
    <text evidence="8">Belongs to the MoaD family.</text>
</comment>
<dbReference type="Gene3D" id="3.10.20.30">
    <property type="match status" value="1"/>
</dbReference>
<dbReference type="SUPFAM" id="SSF54690">
    <property type="entry name" value="Molybdopterin synthase subunit MoaE"/>
    <property type="match status" value="1"/>
</dbReference>
<dbReference type="Pfam" id="PF02391">
    <property type="entry name" value="MoaE"/>
    <property type="match status" value="1"/>
</dbReference>
<evidence type="ECO:0000256" key="17">
    <source>
        <dbReference type="ARBA" id="ARBA00063099"/>
    </source>
</evidence>
<protein>
    <recommendedName>
        <fullName evidence="4">Molybdopterin synthase catalytic subunit</fullName>
        <ecNumber evidence="3">2.8.1.12</ecNumber>
    </recommendedName>
    <alternativeName>
        <fullName evidence="21">MPT synthase subunit 1</fullName>
    </alternativeName>
    <alternativeName>
        <fullName evidence="13">MPT synthase subunit 2</fullName>
    </alternativeName>
    <alternativeName>
        <fullName evidence="18">Molybdenum cofactor biosynthesis protein D</fullName>
    </alternativeName>
    <alternativeName>
        <fullName evidence="11">Molybdenum cofactor biosynthesis protein E</fullName>
    </alternativeName>
    <alternativeName>
        <fullName evidence="9">Molybdopterin synthase sulfur carrier subunit</fullName>
    </alternativeName>
    <alternativeName>
        <fullName evidence="12">Molybdopterin-converting factor large subunit</fullName>
    </alternativeName>
    <alternativeName>
        <fullName evidence="20">Molybdopterin-converting factor small subunit</fullName>
    </alternativeName>
    <alternativeName>
        <fullName evidence="19">Molybdopterin-converting factor subunit 1</fullName>
    </alternativeName>
    <alternativeName>
        <fullName evidence="14">Molybdopterin-converting factor subunit 2</fullName>
    </alternativeName>
    <alternativeName>
        <fullName evidence="22">Sulfur carrier protein MoaD</fullName>
    </alternativeName>
</protein>
<dbReference type="AlphaFoldDB" id="A0A7D3XS93"/>
<evidence type="ECO:0000256" key="18">
    <source>
        <dbReference type="ARBA" id="ARBA00075076"/>
    </source>
</evidence>
<feature type="compositionally biased region" description="Basic and acidic residues" evidence="23">
    <location>
        <begin position="234"/>
        <end position="243"/>
    </location>
</feature>
<evidence type="ECO:0000256" key="7">
    <source>
        <dbReference type="ARBA" id="ARBA00023150"/>
    </source>
</evidence>
<evidence type="ECO:0000256" key="10">
    <source>
        <dbReference type="ARBA" id="ARBA00026066"/>
    </source>
</evidence>
<dbReference type="PANTHER" id="PTHR23404">
    <property type="entry name" value="MOLYBDOPTERIN SYNTHASE RELATED"/>
    <property type="match status" value="1"/>
</dbReference>
<evidence type="ECO:0000256" key="1">
    <source>
        <dbReference type="ARBA" id="ARBA00005046"/>
    </source>
</evidence>
<evidence type="ECO:0000313" key="25">
    <source>
        <dbReference type="Proteomes" id="UP000503088"/>
    </source>
</evidence>
<reference evidence="24 25" key="1">
    <citation type="submission" date="2020-01" db="EMBL/GenBank/DDBJ databases">
        <authorList>
            <person name="Gulvik C.A."/>
            <person name="Batra D.G."/>
        </authorList>
    </citation>
    <scope>NUCLEOTIDE SEQUENCE [LARGE SCALE GENOMIC DNA]</scope>
    <source>
        <strain evidence="24 25">W9323</strain>
    </source>
</reference>
<comment type="subunit">
    <text evidence="17">Heterotetramer of 2 MoaD subunits and 2 MoaE subunits. Forms a stable heterotetrameric complex of 2 MoaD and 2 MoeB during adenylation of MoaD by MoeB. During catalysis MoaD shuttles between the two heterotetrameric complexes.</text>
</comment>
<dbReference type="NCBIfam" id="TIGR01682">
    <property type="entry name" value="moaD"/>
    <property type="match status" value="1"/>
</dbReference>
<dbReference type="FunFam" id="3.90.1170.40:FF:000003">
    <property type="entry name" value="Molybdopterin converting factor subunit 2"/>
    <property type="match status" value="1"/>
</dbReference>
<evidence type="ECO:0000256" key="8">
    <source>
        <dbReference type="ARBA" id="ARBA00024200"/>
    </source>
</evidence>
<dbReference type="Gene3D" id="3.90.1170.40">
    <property type="entry name" value="Molybdopterin biosynthesis MoaE subunit"/>
    <property type="match status" value="1"/>
</dbReference>
<keyword evidence="25" id="KW-1185">Reference proteome</keyword>
<dbReference type="Proteomes" id="UP000503088">
    <property type="component" value="Chromosome"/>
</dbReference>
<evidence type="ECO:0000256" key="20">
    <source>
        <dbReference type="ARBA" id="ARBA00077809"/>
    </source>
</evidence>
<evidence type="ECO:0000256" key="9">
    <source>
        <dbReference type="ARBA" id="ARBA00024247"/>
    </source>
</evidence>
<dbReference type="RefSeq" id="WP_173225692.1">
    <property type="nucleotide sequence ID" value="NZ_CP048104.1"/>
</dbReference>
<proteinExistence type="inferred from homology"/>
<dbReference type="EMBL" id="CP048104">
    <property type="protein sequence ID" value="QKG86067.1"/>
    <property type="molecule type" value="Genomic_DNA"/>
</dbReference>
<evidence type="ECO:0000256" key="12">
    <source>
        <dbReference type="ARBA" id="ARBA00030407"/>
    </source>
</evidence>
<dbReference type="InterPro" id="IPR003448">
    <property type="entry name" value="Mopterin_biosynth_MoaE"/>
</dbReference>
<organism evidence="24 25">
    <name type="scientific">Kroppenstedtia pulmonis</name>
    <dbReference type="NCBI Taxonomy" id="1380685"/>
    <lineage>
        <taxon>Bacteria</taxon>
        <taxon>Bacillati</taxon>
        <taxon>Bacillota</taxon>
        <taxon>Bacilli</taxon>
        <taxon>Bacillales</taxon>
        <taxon>Thermoactinomycetaceae</taxon>
        <taxon>Kroppenstedtia</taxon>
    </lineage>
</organism>
<keyword evidence="7" id="KW-0501">Molybdenum cofactor biosynthesis</keyword>
<evidence type="ECO:0000256" key="19">
    <source>
        <dbReference type="ARBA" id="ARBA00076711"/>
    </source>
</evidence>
<feature type="region of interest" description="Disordered" evidence="23">
    <location>
        <begin position="214"/>
        <end position="243"/>
    </location>
</feature>
<dbReference type="GO" id="GO:0006777">
    <property type="term" value="P:Mo-molybdopterin cofactor biosynthetic process"/>
    <property type="evidence" value="ECO:0007669"/>
    <property type="project" value="UniProtKB-KW"/>
</dbReference>
<evidence type="ECO:0000256" key="16">
    <source>
        <dbReference type="ARBA" id="ARBA00054425"/>
    </source>
</evidence>
<evidence type="ECO:0000256" key="14">
    <source>
        <dbReference type="ARBA" id="ARBA00032474"/>
    </source>
</evidence>
<name>A0A7D3XS93_9BACL</name>
<comment type="catalytic activity">
    <reaction evidence="15">
        <text>2 [molybdopterin-synthase sulfur-carrier protein]-C-terminal-Gly-aminoethanethioate + cyclic pyranopterin phosphate + H2O = molybdopterin + 2 [molybdopterin-synthase sulfur-carrier protein]-C-terminal Gly-Gly + 2 H(+)</text>
        <dbReference type="Rhea" id="RHEA:26333"/>
        <dbReference type="Rhea" id="RHEA-COMP:12202"/>
        <dbReference type="Rhea" id="RHEA-COMP:19907"/>
        <dbReference type="ChEBI" id="CHEBI:15377"/>
        <dbReference type="ChEBI" id="CHEBI:15378"/>
        <dbReference type="ChEBI" id="CHEBI:58698"/>
        <dbReference type="ChEBI" id="CHEBI:59648"/>
        <dbReference type="ChEBI" id="CHEBI:90778"/>
        <dbReference type="ChEBI" id="CHEBI:232372"/>
        <dbReference type="EC" id="2.8.1.12"/>
    </reaction>
</comment>
<dbReference type="InterPro" id="IPR036563">
    <property type="entry name" value="MoaE_sf"/>
</dbReference>
<keyword evidence="5" id="KW-0808">Transferase</keyword>
<evidence type="ECO:0000256" key="6">
    <source>
        <dbReference type="ARBA" id="ARBA00022741"/>
    </source>
</evidence>
<evidence type="ECO:0000256" key="23">
    <source>
        <dbReference type="SAM" id="MobiDB-lite"/>
    </source>
</evidence>
<comment type="subunit">
    <text evidence="10">Heterotetramer of 2 MoaD subunits and 2 MoaE subunits. Also stable as homodimer. The enzyme changes between these two forms during catalysis.</text>
</comment>
<dbReference type="InterPro" id="IPR003749">
    <property type="entry name" value="ThiS/MoaD-like"/>
</dbReference>
<dbReference type="GO" id="GO:0000166">
    <property type="term" value="F:nucleotide binding"/>
    <property type="evidence" value="ECO:0007669"/>
    <property type="project" value="UniProtKB-KW"/>
</dbReference>
<evidence type="ECO:0000313" key="24">
    <source>
        <dbReference type="EMBL" id="QKG86067.1"/>
    </source>
</evidence>
<dbReference type="InterPro" id="IPR012675">
    <property type="entry name" value="Beta-grasp_dom_sf"/>
</dbReference>
<dbReference type="EC" id="2.8.1.12" evidence="3"/>
<evidence type="ECO:0000256" key="4">
    <source>
        <dbReference type="ARBA" id="ARBA00013858"/>
    </source>
</evidence>
<evidence type="ECO:0000256" key="21">
    <source>
        <dbReference type="ARBA" id="ARBA00078020"/>
    </source>
</evidence>
<dbReference type="FunFam" id="3.10.20.30:FF:000010">
    <property type="entry name" value="Molybdopterin synthase sulfur carrier subunit"/>
    <property type="match status" value="1"/>
</dbReference>
<evidence type="ECO:0000256" key="11">
    <source>
        <dbReference type="ARBA" id="ARBA00029745"/>
    </source>
</evidence>
<accession>A0A7D3XS93</accession>
<gene>
    <name evidence="24" type="primary">moaD</name>
    <name evidence="24" type="ORF">GXN76_13870</name>
</gene>
<evidence type="ECO:0000256" key="2">
    <source>
        <dbReference type="ARBA" id="ARBA00005426"/>
    </source>
</evidence>